<organism evidence="2 3">
    <name type="scientific">Candidatus Kaiserbacteria bacterium CG10_big_fil_rev_8_21_14_0_10_56_12</name>
    <dbReference type="NCBI Taxonomy" id="1974611"/>
    <lineage>
        <taxon>Bacteria</taxon>
        <taxon>Candidatus Kaiseribacteriota</taxon>
    </lineage>
</organism>
<protein>
    <recommendedName>
        <fullName evidence="1">Aminoglycoside phosphotransferase domain-containing protein</fullName>
    </recommendedName>
</protein>
<dbReference type="InterPro" id="IPR011009">
    <property type="entry name" value="Kinase-like_dom_sf"/>
</dbReference>
<dbReference type="Gene3D" id="3.90.1200.10">
    <property type="match status" value="1"/>
</dbReference>
<evidence type="ECO:0000259" key="1">
    <source>
        <dbReference type="Pfam" id="PF01636"/>
    </source>
</evidence>
<proteinExistence type="predicted"/>
<dbReference type="Proteomes" id="UP000230179">
    <property type="component" value="Unassembled WGS sequence"/>
</dbReference>
<dbReference type="EMBL" id="PFBL01000022">
    <property type="protein sequence ID" value="PIR82998.1"/>
    <property type="molecule type" value="Genomic_DNA"/>
</dbReference>
<accession>A0A2H0U9A6</accession>
<dbReference type="AlphaFoldDB" id="A0A2H0U9A6"/>
<comment type="caution">
    <text evidence="2">The sequence shown here is derived from an EMBL/GenBank/DDBJ whole genome shotgun (WGS) entry which is preliminary data.</text>
</comment>
<evidence type="ECO:0000313" key="2">
    <source>
        <dbReference type="EMBL" id="PIR82998.1"/>
    </source>
</evidence>
<gene>
    <name evidence="2" type="ORF">COU19_02955</name>
</gene>
<name>A0A2H0U9A6_9BACT</name>
<dbReference type="InterPro" id="IPR002575">
    <property type="entry name" value="Aminoglycoside_PTrfase"/>
</dbReference>
<evidence type="ECO:0000313" key="3">
    <source>
        <dbReference type="Proteomes" id="UP000230179"/>
    </source>
</evidence>
<dbReference type="SUPFAM" id="SSF56112">
    <property type="entry name" value="Protein kinase-like (PK-like)"/>
    <property type="match status" value="1"/>
</dbReference>
<dbReference type="Pfam" id="PF01636">
    <property type="entry name" value="APH"/>
    <property type="match status" value="1"/>
</dbReference>
<reference evidence="3" key="1">
    <citation type="submission" date="2017-09" db="EMBL/GenBank/DDBJ databases">
        <title>Depth-based differentiation of microbial function through sediment-hosted aquifers and enrichment of novel symbionts in the deep terrestrial subsurface.</title>
        <authorList>
            <person name="Probst A.J."/>
            <person name="Ladd B."/>
            <person name="Jarett J.K."/>
            <person name="Geller-Mcgrath D.E."/>
            <person name="Sieber C.M.K."/>
            <person name="Emerson J.B."/>
            <person name="Anantharaman K."/>
            <person name="Thomas B.C."/>
            <person name="Malmstrom R."/>
            <person name="Stieglmeier M."/>
            <person name="Klingl A."/>
            <person name="Woyke T."/>
            <person name="Ryan C.M."/>
            <person name="Banfield J.F."/>
        </authorList>
    </citation>
    <scope>NUCLEOTIDE SEQUENCE [LARGE SCALE GENOMIC DNA]</scope>
</reference>
<feature type="domain" description="Aminoglycoside phosphotransferase" evidence="1">
    <location>
        <begin position="1"/>
        <end position="47"/>
    </location>
</feature>
<sequence>MHIDLKPENTLFVRGRLSGVVDFDNPYTGPLILDLANTLMWFCSSKGVFDVARARTICRAFVSKRIPTPAEKAALFDAYHYAVLSHVLMDIYLEYSKDYPSIRIPESYMLWGVDNLLSAEQRFPLTR</sequence>